<dbReference type="SUPFAM" id="SSF55781">
    <property type="entry name" value="GAF domain-like"/>
    <property type="match status" value="1"/>
</dbReference>
<protein>
    <submittedName>
        <fullName evidence="2">GAF domain-containing protein</fullName>
    </submittedName>
</protein>
<organism evidence="2 3">
    <name type="scientific">Inmirania thermothiophila</name>
    <dbReference type="NCBI Taxonomy" id="1750597"/>
    <lineage>
        <taxon>Bacteria</taxon>
        <taxon>Pseudomonadati</taxon>
        <taxon>Pseudomonadota</taxon>
        <taxon>Gammaproteobacteria</taxon>
        <taxon>Chromatiales</taxon>
        <taxon>Ectothiorhodospiraceae</taxon>
        <taxon>Inmirania</taxon>
    </lineage>
</organism>
<dbReference type="AlphaFoldDB" id="A0A3N1Y0G5"/>
<evidence type="ECO:0000313" key="3">
    <source>
        <dbReference type="Proteomes" id="UP000276634"/>
    </source>
</evidence>
<accession>A0A3N1Y0G5</accession>
<name>A0A3N1Y0G5_9GAMM</name>
<dbReference type="InterPro" id="IPR000700">
    <property type="entry name" value="PAS-assoc_C"/>
</dbReference>
<dbReference type="InterPro" id="IPR000014">
    <property type="entry name" value="PAS"/>
</dbReference>
<dbReference type="SUPFAM" id="SSF55785">
    <property type="entry name" value="PYP-like sensor domain (PAS domain)"/>
    <property type="match status" value="1"/>
</dbReference>
<dbReference type="Gene3D" id="3.30.450.40">
    <property type="match status" value="1"/>
</dbReference>
<dbReference type="Proteomes" id="UP000276634">
    <property type="component" value="Unassembled WGS sequence"/>
</dbReference>
<dbReference type="Gene3D" id="3.30.450.20">
    <property type="entry name" value="PAS domain"/>
    <property type="match status" value="1"/>
</dbReference>
<sequence length="563" mass="58686">MAAASRDEGRRGVARWPLPILVVGILLSLSAGGLVEALVRVEQAEAARAERDARALRLMNRVERSLARLWEAARLAAIALETPPARASGFQRLARHLLVGEPGIGAVGWAGATEALVVREGASGAAAVLYRAALEPEGGPLWFVPAGAGEAPWLGTLALRTGDGVLWVVVGAPESDAGLRVALEGRGDGLAAGWRVLLRRVVSLPGAELPLAVHGAPVVPAGAWPASAAVAALGLAVTLLVAGRERRRALRLAALGEDIHRMRRVRQALEGRLGWTEAALAAGGVAVWRSDPWGRGRWSAAAGAMLGLGAHARIRHRDQVLARVDGTDARAVRETLREAVARRRGYVVEYRVRRPDGAVRRVREKGAWTDAAGGGLVGVMLDVTELRRRELDLARENRALRLQRRGAEALAAAPGGAGGARVLAQALVEEGGYAAVWVARAEPGAALAWAGGAAKGVDVAALGPGRVPAGPWREALLGRAVHVDDLARIGSGEPWREEAFGRGLRAALFLPVPWGRRVVGVLALYRAEPGAWDEGELALLGALCEDLGAALAAAVRGAGGAAG</sequence>
<evidence type="ECO:0000259" key="1">
    <source>
        <dbReference type="PROSITE" id="PS50113"/>
    </source>
</evidence>
<dbReference type="EMBL" id="RJVI01000002">
    <property type="protein sequence ID" value="ROR32008.1"/>
    <property type="molecule type" value="Genomic_DNA"/>
</dbReference>
<proteinExistence type="predicted"/>
<comment type="caution">
    <text evidence="2">The sequence shown here is derived from an EMBL/GenBank/DDBJ whole genome shotgun (WGS) entry which is preliminary data.</text>
</comment>
<keyword evidence="3" id="KW-1185">Reference proteome</keyword>
<gene>
    <name evidence="2" type="ORF">EDC57_1193</name>
</gene>
<evidence type="ECO:0000313" key="2">
    <source>
        <dbReference type="EMBL" id="ROR32008.1"/>
    </source>
</evidence>
<dbReference type="InterPro" id="IPR003018">
    <property type="entry name" value="GAF"/>
</dbReference>
<dbReference type="InterPro" id="IPR035965">
    <property type="entry name" value="PAS-like_dom_sf"/>
</dbReference>
<dbReference type="Pfam" id="PF13185">
    <property type="entry name" value="GAF_2"/>
    <property type="match status" value="1"/>
</dbReference>
<reference evidence="2 3" key="1">
    <citation type="submission" date="2018-11" db="EMBL/GenBank/DDBJ databases">
        <title>Genomic Encyclopedia of Type Strains, Phase IV (KMG-IV): sequencing the most valuable type-strain genomes for metagenomic binning, comparative biology and taxonomic classification.</title>
        <authorList>
            <person name="Goeker M."/>
        </authorList>
    </citation>
    <scope>NUCLEOTIDE SEQUENCE [LARGE SCALE GENOMIC DNA]</scope>
    <source>
        <strain evidence="2 3">DSM 100275</strain>
    </source>
</reference>
<dbReference type="InterPro" id="IPR029016">
    <property type="entry name" value="GAF-like_dom_sf"/>
</dbReference>
<dbReference type="CDD" id="cd00130">
    <property type="entry name" value="PAS"/>
    <property type="match status" value="1"/>
</dbReference>
<feature type="domain" description="PAC" evidence="1">
    <location>
        <begin position="346"/>
        <end position="395"/>
    </location>
</feature>
<dbReference type="PROSITE" id="PS50113">
    <property type="entry name" value="PAC"/>
    <property type="match status" value="1"/>
</dbReference>
<dbReference type="InterPro" id="IPR013655">
    <property type="entry name" value="PAS_fold_3"/>
</dbReference>
<dbReference type="Pfam" id="PF08447">
    <property type="entry name" value="PAS_3"/>
    <property type="match status" value="1"/>
</dbReference>